<evidence type="ECO:0000256" key="9">
    <source>
        <dbReference type="ARBA" id="ARBA00023136"/>
    </source>
</evidence>
<sequence length="722" mass="80483">MTFASDQCLPPNSRPAVHVDDHDDGAFSQTEGAGNSDRGLAARMPFFASSSSSSTELNSQVAERPSSRTLLYPHTPNYSNPSLCSTATATPMPSRTTSPLYAQDDSASSCSSDSEEGELESSLLHESHRRSFSLTETPRWWANGPSRRRRRDLSWLGTCRWGFRRFVLPFIPKTPLTIIFTLLVLTAFSISLTYLIIYLCNPDKEPLPWRGYCTIPNYSTEPPPSFLGAYASFPIHPPSITDFTPTSFPPDNLDSLSPAGVFVGVFSMDTGFERRMLIRSTYASHARSRNGAGEGDGGVGTSRTVVRFIMGRPRKDWEQRIHLEMQTYNDIIILPIKENMNDGKTYSFFSWAATGAWVPPLYSNFDSVPQNLSYANLTSPAPILANHDPILARQDAQSGSPKPWVPPDFIIKADDDSFVMLAELEAHLRVELHGGPLPRHYNKSPVLIAPPASSNQSTVYHPPNDDPLIYWGYTVKNRFMGGELYALSHSLVDWISKDPGAKEHVTGAEDQTTARWVRWHPRADDVRWVRERCWIYDHPKAGTVYSRGFLFPSEAKRVQTGIISDIQRWYKSYKSPPSPERSSSDIVPEDFVPVFGPHGETPSSWVLSSVSTFQVRYSPPVPGLSSDHSIEALVEGSDISRLTKWNATAADEAWQNREGRIRRYEGKRVGGTTVVHSIKKHLWFLEAATALLEGEDYTESELAQGAAEASPNFAELVATLDR</sequence>
<dbReference type="GO" id="GO:0000139">
    <property type="term" value="C:Golgi membrane"/>
    <property type="evidence" value="ECO:0007669"/>
    <property type="project" value="UniProtKB-SubCell"/>
</dbReference>
<keyword evidence="3" id="KW-0328">Glycosyltransferase</keyword>
<comment type="similarity">
    <text evidence="2">Belongs to the glycosyltransferase 31 family.</text>
</comment>
<evidence type="ECO:0000256" key="11">
    <source>
        <dbReference type="SAM" id="Phobius"/>
    </source>
</evidence>
<evidence type="ECO:0000256" key="5">
    <source>
        <dbReference type="ARBA" id="ARBA00022692"/>
    </source>
</evidence>
<evidence type="ECO:0000256" key="1">
    <source>
        <dbReference type="ARBA" id="ARBA00004323"/>
    </source>
</evidence>
<feature type="compositionally biased region" description="Polar residues" evidence="10">
    <location>
        <begin position="76"/>
        <end position="100"/>
    </location>
</feature>
<organism evidence="12 13">
    <name type="scientific">Hermanssonia centrifuga</name>
    <dbReference type="NCBI Taxonomy" id="98765"/>
    <lineage>
        <taxon>Eukaryota</taxon>
        <taxon>Fungi</taxon>
        <taxon>Dikarya</taxon>
        <taxon>Basidiomycota</taxon>
        <taxon>Agaricomycotina</taxon>
        <taxon>Agaricomycetes</taxon>
        <taxon>Polyporales</taxon>
        <taxon>Meruliaceae</taxon>
        <taxon>Hermanssonia</taxon>
    </lineage>
</organism>
<keyword evidence="7 11" id="KW-1133">Transmembrane helix</keyword>
<keyword evidence="5 11" id="KW-0812">Transmembrane</keyword>
<evidence type="ECO:0000256" key="7">
    <source>
        <dbReference type="ARBA" id="ARBA00022989"/>
    </source>
</evidence>
<evidence type="ECO:0000256" key="3">
    <source>
        <dbReference type="ARBA" id="ARBA00022676"/>
    </source>
</evidence>
<dbReference type="PANTHER" id="PTHR11214:SF333">
    <property type="entry name" value="GLYCOSYLTRANSFERASE FAMILY 31 PROTEIN"/>
    <property type="match status" value="1"/>
</dbReference>
<keyword evidence="8" id="KW-0333">Golgi apparatus</keyword>
<keyword evidence="9 11" id="KW-0472">Membrane</keyword>
<evidence type="ECO:0000256" key="10">
    <source>
        <dbReference type="SAM" id="MobiDB-lite"/>
    </source>
</evidence>
<name>A0A2R6S5W8_9APHY</name>
<evidence type="ECO:0000313" key="12">
    <source>
        <dbReference type="EMBL" id="PSS37656.1"/>
    </source>
</evidence>
<evidence type="ECO:0000313" key="13">
    <source>
        <dbReference type="Proteomes" id="UP000186601"/>
    </source>
</evidence>
<dbReference type="InterPro" id="IPR002659">
    <property type="entry name" value="Glyco_trans_31"/>
</dbReference>
<dbReference type="Proteomes" id="UP000186601">
    <property type="component" value="Unassembled WGS sequence"/>
</dbReference>
<accession>A0A2R6S5W8</accession>
<evidence type="ECO:0000256" key="8">
    <source>
        <dbReference type="ARBA" id="ARBA00023034"/>
    </source>
</evidence>
<keyword evidence="13" id="KW-1185">Reference proteome</keyword>
<protein>
    <recommendedName>
        <fullName evidence="14">Glycosyltransferase family 31 protein</fullName>
    </recommendedName>
</protein>
<keyword evidence="4" id="KW-0808">Transferase</keyword>
<dbReference type="EMBL" id="MLYV02000033">
    <property type="protein sequence ID" value="PSS37656.1"/>
    <property type="molecule type" value="Genomic_DNA"/>
</dbReference>
<evidence type="ECO:0000256" key="2">
    <source>
        <dbReference type="ARBA" id="ARBA00008661"/>
    </source>
</evidence>
<dbReference type="GO" id="GO:0016758">
    <property type="term" value="F:hexosyltransferase activity"/>
    <property type="evidence" value="ECO:0007669"/>
    <property type="project" value="InterPro"/>
</dbReference>
<dbReference type="OrthoDB" id="2139606at2759"/>
<feature type="transmembrane region" description="Helical" evidence="11">
    <location>
        <begin position="174"/>
        <end position="199"/>
    </location>
</feature>
<feature type="region of interest" description="Disordered" evidence="10">
    <location>
        <begin position="1"/>
        <end position="124"/>
    </location>
</feature>
<comment type="subcellular location">
    <subcellularLocation>
        <location evidence="1">Golgi apparatus membrane</location>
        <topology evidence="1">Single-pass type II membrane protein</topology>
    </subcellularLocation>
</comment>
<evidence type="ECO:0000256" key="4">
    <source>
        <dbReference type="ARBA" id="ARBA00022679"/>
    </source>
</evidence>
<gene>
    <name evidence="12" type="ORF">PHLCEN_2v480</name>
</gene>
<reference evidence="12 13" key="1">
    <citation type="submission" date="2018-02" db="EMBL/GenBank/DDBJ databases">
        <title>Genome sequence of the basidiomycete white-rot fungus Phlebia centrifuga.</title>
        <authorList>
            <person name="Granchi Z."/>
            <person name="Peng M."/>
            <person name="de Vries R.P."/>
            <person name="Hilden K."/>
            <person name="Makela M.R."/>
            <person name="Grigoriev I."/>
            <person name="Riley R."/>
        </authorList>
    </citation>
    <scope>NUCLEOTIDE SEQUENCE [LARGE SCALE GENOMIC DNA]</scope>
    <source>
        <strain evidence="12 13">FBCC195</strain>
    </source>
</reference>
<evidence type="ECO:0008006" key="14">
    <source>
        <dbReference type="Google" id="ProtNLM"/>
    </source>
</evidence>
<dbReference type="PANTHER" id="PTHR11214">
    <property type="entry name" value="BETA-1,3-N-ACETYLGLUCOSAMINYLTRANSFERASE"/>
    <property type="match status" value="1"/>
</dbReference>
<proteinExistence type="inferred from homology"/>
<keyword evidence="6" id="KW-0735">Signal-anchor</keyword>
<evidence type="ECO:0000256" key="6">
    <source>
        <dbReference type="ARBA" id="ARBA00022968"/>
    </source>
</evidence>
<dbReference type="AlphaFoldDB" id="A0A2R6S5W8"/>
<dbReference type="GO" id="GO:0051072">
    <property type="term" value="P:4,6-pyruvylated galactose residue biosynthetic process"/>
    <property type="evidence" value="ECO:0007669"/>
    <property type="project" value="TreeGrafter"/>
</dbReference>
<comment type="caution">
    <text evidence="12">The sequence shown here is derived from an EMBL/GenBank/DDBJ whole genome shotgun (WGS) entry which is preliminary data.</text>
</comment>
<dbReference type="STRING" id="98765.A0A2R6S5W8"/>